<accession>E9GYV1</accession>
<name>E9GYV1_DAPPU</name>
<reference evidence="1 2" key="1">
    <citation type="journal article" date="2011" name="Science">
        <title>The ecoresponsive genome of Daphnia pulex.</title>
        <authorList>
            <person name="Colbourne J.K."/>
            <person name="Pfrender M.E."/>
            <person name="Gilbert D."/>
            <person name="Thomas W.K."/>
            <person name="Tucker A."/>
            <person name="Oakley T.H."/>
            <person name="Tokishita S."/>
            <person name="Aerts A."/>
            <person name="Arnold G.J."/>
            <person name="Basu M.K."/>
            <person name="Bauer D.J."/>
            <person name="Caceres C.E."/>
            <person name="Carmel L."/>
            <person name="Casola C."/>
            <person name="Choi J.H."/>
            <person name="Detter J.C."/>
            <person name="Dong Q."/>
            <person name="Dusheyko S."/>
            <person name="Eads B.D."/>
            <person name="Frohlich T."/>
            <person name="Geiler-Samerotte K.A."/>
            <person name="Gerlach D."/>
            <person name="Hatcher P."/>
            <person name="Jogdeo S."/>
            <person name="Krijgsveld J."/>
            <person name="Kriventseva E.V."/>
            <person name="Kultz D."/>
            <person name="Laforsch C."/>
            <person name="Lindquist E."/>
            <person name="Lopez J."/>
            <person name="Manak J.R."/>
            <person name="Muller J."/>
            <person name="Pangilinan J."/>
            <person name="Patwardhan R.P."/>
            <person name="Pitluck S."/>
            <person name="Pritham E.J."/>
            <person name="Rechtsteiner A."/>
            <person name="Rho M."/>
            <person name="Rogozin I.B."/>
            <person name="Sakarya O."/>
            <person name="Salamov A."/>
            <person name="Schaack S."/>
            <person name="Shapiro H."/>
            <person name="Shiga Y."/>
            <person name="Skalitzky C."/>
            <person name="Smith Z."/>
            <person name="Souvorov A."/>
            <person name="Sung W."/>
            <person name="Tang Z."/>
            <person name="Tsuchiya D."/>
            <person name="Tu H."/>
            <person name="Vos H."/>
            <person name="Wang M."/>
            <person name="Wolf Y.I."/>
            <person name="Yamagata H."/>
            <person name="Yamada T."/>
            <person name="Ye Y."/>
            <person name="Shaw J.R."/>
            <person name="Andrews J."/>
            <person name="Crease T.J."/>
            <person name="Tang H."/>
            <person name="Lucas S.M."/>
            <person name="Robertson H.M."/>
            <person name="Bork P."/>
            <person name="Koonin E.V."/>
            <person name="Zdobnov E.M."/>
            <person name="Grigoriev I.V."/>
            <person name="Lynch M."/>
            <person name="Boore J.L."/>
        </authorList>
    </citation>
    <scope>NUCLEOTIDE SEQUENCE [LARGE SCALE GENOMIC DNA]</scope>
</reference>
<sequence>MRHVAPDLLPLLKYDRMFSLREFERLFGEQFLTAMVKDADDFEKVKKFAGRSGGPFTTRSENRGSNGRGGHGYRFLIHVIHQLQAVLVSVAKVLPPRLRNLSNNHPGMYHSLLSVFRLEAVCLDLVLLGDNFLPTHGSCRLFLMGISSILSTCRFNILLRQDVSCLRTWWRFVTRK</sequence>
<evidence type="ECO:0000313" key="2">
    <source>
        <dbReference type="Proteomes" id="UP000000305"/>
    </source>
</evidence>
<organism evidence="1 2">
    <name type="scientific">Daphnia pulex</name>
    <name type="common">Water flea</name>
    <dbReference type="NCBI Taxonomy" id="6669"/>
    <lineage>
        <taxon>Eukaryota</taxon>
        <taxon>Metazoa</taxon>
        <taxon>Ecdysozoa</taxon>
        <taxon>Arthropoda</taxon>
        <taxon>Crustacea</taxon>
        <taxon>Branchiopoda</taxon>
        <taxon>Diplostraca</taxon>
        <taxon>Cladocera</taxon>
        <taxon>Anomopoda</taxon>
        <taxon>Daphniidae</taxon>
        <taxon>Daphnia</taxon>
    </lineage>
</organism>
<dbReference type="Proteomes" id="UP000000305">
    <property type="component" value="Unassembled WGS sequence"/>
</dbReference>
<protein>
    <submittedName>
        <fullName evidence="1">Uncharacterized protein</fullName>
    </submittedName>
</protein>
<proteinExistence type="predicted"/>
<dbReference type="InParanoid" id="E9GYV1"/>
<dbReference type="KEGG" id="dpx:DAPPUDRAFT_323432"/>
<dbReference type="HOGENOM" id="CLU_1526744_0_0_1"/>
<keyword evidence="2" id="KW-1185">Reference proteome</keyword>
<dbReference type="AlphaFoldDB" id="E9GYV1"/>
<dbReference type="EMBL" id="GL732576">
    <property type="protein sequence ID" value="EFX75345.1"/>
    <property type="molecule type" value="Genomic_DNA"/>
</dbReference>
<evidence type="ECO:0000313" key="1">
    <source>
        <dbReference type="EMBL" id="EFX75345.1"/>
    </source>
</evidence>
<gene>
    <name evidence="1" type="ORF">DAPPUDRAFT_323432</name>
</gene>